<gene>
    <name evidence="2" type="ORF">BSTOLATCC_MIC6501</name>
</gene>
<keyword evidence="1" id="KW-0812">Transmembrane</keyword>
<feature type="transmembrane region" description="Helical" evidence="1">
    <location>
        <begin position="30"/>
        <end position="51"/>
    </location>
</feature>
<feature type="transmembrane region" description="Helical" evidence="1">
    <location>
        <begin position="63"/>
        <end position="78"/>
    </location>
</feature>
<keyword evidence="1" id="KW-0472">Membrane</keyword>
<evidence type="ECO:0000256" key="1">
    <source>
        <dbReference type="SAM" id="Phobius"/>
    </source>
</evidence>
<name>A0AAU9IEW0_9CILI</name>
<keyword evidence="3" id="KW-1185">Reference proteome</keyword>
<protein>
    <submittedName>
        <fullName evidence="2">Uncharacterized protein</fullName>
    </submittedName>
</protein>
<sequence length="79" mass="9785">MPLVYFFSKCSQRIIRKKFKKLLREYKFGAFLRFWIVWYLEIGFASIIGVLSTEYYKILENPFRLSNYFICWFFIVMII</sequence>
<dbReference type="EMBL" id="CAJZBQ010000006">
    <property type="protein sequence ID" value="CAG9312395.1"/>
    <property type="molecule type" value="Genomic_DNA"/>
</dbReference>
<organism evidence="2 3">
    <name type="scientific">Blepharisma stoltei</name>
    <dbReference type="NCBI Taxonomy" id="1481888"/>
    <lineage>
        <taxon>Eukaryota</taxon>
        <taxon>Sar</taxon>
        <taxon>Alveolata</taxon>
        <taxon>Ciliophora</taxon>
        <taxon>Postciliodesmatophora</taxon>
        <taxon>Heterotrichea</taxon>
        <taxon>Heterotrichida</taxon>
        <taxon>Blepharismidae</taxon>
        <taxon>Blepharisma</taxon>
    </lineage>
</organism>
<keyword evidence="1" id="KW-1133">Transmembrane helix</keyword>
<dbReference type="AlphaFoldDB" id="A0AAU9IEW0"/>
<evidence type="ECO:0000313" key="3">
    <source>
        <dbReference type="Proteomes" id="UP001162131"/>
    </source>
</evidence>
<dbReference type="Proteomes" id="UP001162131">
    <property type="component" value="Unassembled WGS sequence"/>
</dbReference>
<evidence type="ECO:0000313" key="2">
    <source>
        <dbReference type="EMBL" id="CAG9312395.1"/>
    </source>
</evidence>
<comment type="caution">
    <text evidence="2">The sequence shown here is derived from an EMBL/GenBank/DDBJ whole genome shotgun (WGS) entry which is preliminary data.</text>
</comment>
<proteinExistence type="predicted"/>
<accession>A0AAU9IEW0</accession>
<reference evidence="2" key="1">
    <citation type="submission" date="2021-09" db="EMBL/GenBank/DDBJ databases">
        <authorList>
            <consortium name="AG Swart"/>
            <person name="Singh M."/>
            <person name="Singh A."/>
            <person name="Seah K."/>
            <person name="Emmerich C."/>
        </authorList>
    </citation>
    <scope>NUCLEOTIDE SEQUENCE</scope>
    <source>
        <strain evidence="2">ATCC30299</strain>
    </source>
</reference>